<evidence type="ECO:0000256" key="1">
    <source>
        <dbReference type="ARBA" id="ARBA00005466"/>
    </source>
</evidence>
<evidence type="ECO:0000313" key="6">
    <source>
        <dbReference type="Proteomes" id="UP000193648"/>
    </source>
</evidence>
<dbReference type="EMBL" id="MCFF01000004">
    <property type="protein sequence ID" value="ORZ27429.1"/>
    <property type="molecule type" value="Genomic_DNA"/>
</dbReference>
<dbReference type="InterPro" id="IPR006094">
    <property type="entry name" value="Oxid_FAD_bind_N"/>
</dbReference>
<comment type="similarity">
    <text evidence="1">Belongs to the oxygen-dependent FAD-linked oxidoreductase family.</text>
</comment>
<keyword evidence="6" id="KW-1185">Reference proteome</keyword>
<dbReference type="Gene3D" id="3.30.465.10">
    <property type="match status" value="2"/>
</dbReference>
<dbReference type="AlphaFoldDB" id="A0A1Y2GYQ4"/>
<dbReference type="Pfam" id="PF08031">
    <property type="entry name" value="BBE"/>
    <property type="match status" value="1"/>
</dbReference>
<dbReference type="GO" id="GO:0071949">
    <property type="term" value="F:FAD binding"/>
    <property type="evidence" value="ECO:0007669"/>
    <property type="project" value="InterPro"/>
</dbReference>
<dbReference type="PANTHER" id="PTHR13878:SF91">
    <property type="entry name" value="FAD BINDING DOMAIN PROTEIN (AFU_ORTHOLOGUE AFUA_6G12070)-RELATED"/>
    <property type="match status" value="1"/>
</dbReference>
<dbReference type="OrthoDB" id="9983560at2759"/>
<dbReference type="InterPro" id="IPR012951">
    <property type="entry name" value="BBE"/>
</dbReference>
<dbReference type="Proteomes" id="UP000193648">
    <property type="component" value="Unassembled WGS sequence"/>
</dbReference>
<gene>
    <name evidence="5" type="ORF">BCR41DRAFT_411796</name>
</gene>
<dbReference type="InterPro" id="IPR036318">
    <property type="entry name" value="FAD-bd_PCMH-like_sf"/>
</dbReference>
<proteinExistence type="inferred from homology"/>
<protein>
    <recommendedName>
        <fullName evidence="4">FAD-binding PCMH-type domain-containing protein</fullName>
    </recommendedName>
</protein>
<dbReference type="SUPFAM" id="SSF56176">
    <property type="entry name" value="FAD-binding/transporter-associated domain-like"/>
    <property type="match status" value="1"/>
</dbReference>
<comment type="caution">
    <text evidence="5">The sequence shown here is derived from an EMBL/GenBank/DDBJ whole genome shotgun (WGS) entry which is preliminary data.</text>
</comment>
<name>A0A1Y2GYQ4_9FUNG</name>
<dbReference type="PANTHER" id="PTHR13878">
    <property type="entry name" value="GULONOLACTONE OXIDASE"/>
    <property type="match status" value="1"/>
</dbReference>
<feature type="chain" id="PRO_5012869879" description="FAD-binding PCMH-type domain-containing protein" evidence="3">
    <location>
        <begin position="31"/>
        <end position="596"/>
    </location>
</feature>
<feature type="signal peptide" evidence="3">
    <location>
        <begin position="1"/>
        <end position="30"/>
    </location>
</feature>
<dbReference type="InterPro" id="IPR050432">
    <property type="entry name" value="FAD-linked_Oxidoreductases_BP"/>
</dbReference>
<keyword evidence="2" id="KW-0560">Oxidoreductase</keyword>
<organism evidence="5 6">
    <name type="scientific">Lobosporangium transversale</name>
    <dbReference type="NCBI Taxonomy" id="64571"/>
    <lineage>
        <taxon>Eukaryota</taxon>
        <taxon>Fungi</taxon>
        <taxon>Fungi incertae sedis</taxon>
        <taxon>Mucoromycota</taxon>
        <taxon>Mortierellomycotina</taxon>
        <taxon>Mortierellomycetes</taxon>
        <taxon>Mortierellales</taxon>
        <taxon>Mortierellaceae</taxon>
        <taxon>Lobosporangium</taxon>
    </lineage>
</organism>
<evidence type="ECO:0000256" key="3">
    <source>
        <dbReference type="SAM" id="SignalP"/>
    </source>
</evidence>
<reference evidence="5 6" key="1">
    <citation type="submission" date="2016-07" db="EMBL/GenBank/DDBJ databases">
        <title>Pervasive Adenine N6-methylation of Active Genes in Fungi.</title>
        <authorList>
            <consortium name="DOE Joint Genome Institute"/>
            <person name="Mondo S.J."/>
            <person name="Dannebaum R.O."/>
            <person name="Kuo R.C."/>
            <person name="Labutti K."/>
            <person name="Haridas S."/>
            <person name="Kuo A."/>
            <person name="Salamov A."/>
            <person name="Ahrendt S.R."/>
            <person name="Lipzen A."/>
            <person name="Sullivan W."/>
            <person name="Andreopoulos W.B."/>
            <person name="Clum A."/>
            <person name="Lindquist E."/>
            <person name="Daum C."/>
            <person name="Ramamoorthy G.K."/>
            <person name="Gryganskyi A."/>
            <person name="Culley D."/>
            <person name="Magnuson J.K."/>
            <person name="James T.Y."/>
            <person name="O'Malley M.A."/>
            <person name="Stajich J.E."/>
            <person name="Spatafora J.W."/>
            <person name="Visel A."/>
            <person name="Grigoriev I.V."/>
        </authorList>
    </citation>
    <scope>NUCLEOTIDE SEQUENCE [LARGE SCALE GENOMIC DNA]</scope>
    <source>
        <strain evidence="5 6">NRRL 3116</strain>
    </source>
</reference>
<evidence type="ECO:0000259" key="4">
    <source>
        <dbReference type="PROSITE" id="PS51387"/>
    </source>
</evidence>
<dbReference type="InterPro" id="IPR016166">
    <property type="entry name" value="FAD-bd_PCMH"/>
</dbReference>
<accession>A0A1Y2GYQ4</accession>
<evidence type="ECO:0000313" key="5">
    <source>
        <dbReference type="EMBL" id="ORZ27429.1"/>
    </source>
</evidence>
<sequence>MLSPTSLSTALIGALLAIVSNDSLFVSAQGDNPTFQLHRQCLCQPTQSCWPSAADWSALNTAVGGRLIPTKPAAYECHNPNYDPGKCQEIQKGYFFDSWRHLQPGAVEQTNWELFNNKGCRGFNQTEPCFQGAVPLYTINATSVQDVQQAVRFAAKKNIRLVVKNTGHDYHGRSIGVSSLNIWVHHLKSIAFNDSFVPEGAPKGTPATGAIILDPGVIWRDAYIAADKHNVTVVGAGHATVGTSGGFCQGGGHGPLSPRYGLCVDNVLQFKVVTADGKTRTANAYRNKDLFWALRGGGGSTFGVVVQAIYKTHPPLRNISYATYRIAFNGTESRRQVYSSFLSQQLSWSKAGHSGYALIQKEFLLLYYYLLNSDAAAGQKSFEPFLKDISAIPGVTVDGTVTGASSFWESFKAGMPPPEVPNSGTNVLLGSRLIPQSKFESEAGVKQLSDTFYDVMEDLDGYLMPQEGLIGTLVAGGQVSKGTSKETSVGPAWRQALFHIISPVTWDNSASPEAVQTLGRKVTSAIERLREITPGSGAYFNEADHSEPNWQQSFFGSNYPRLKQVKTKYDPYGVFICHHCVGSEDWNENLTCRHQK</sequence>
<evidence type="ECO:0000256" key="2">
    <source>
        <dbReference type="ARBA" id="ARBA00023002"/>
    </source>
</evidence>
<feature type="domain" description="FAD-binding PCMH-type" evidence="4">
    <location>
        <begin position="131"/>
        <end position="315"/>
    </location>
</feature>
<dbReference type="GO" id="GO:0016491">
    <property type="term" value="F:oxidoreductase activity"/>
    <property type="evidence" value="ECO:0007669"/>
    <property type="project" value="UniProtKB-KW"/>
</dbReference>
<dbReference type="STRING" id="64571.A0A1Y2GYQ4"/>
<dbReference type="InterPro" id="IPR016169">
    <property type="entry name" value="FAD-bd_PCMH_sub2"/>
</dbReference>
<dbReference type="InParanoid" id="A0A1Y2GYQ4"/>
<dbReference type="RefSeq" id="XP_021885156.1">
    <property type="nucleotide sequence ID" value="XM_022029460.1"/>
</dbReference>
<dbReference type="GeneID" id="33571303"/>
<dbReference type="Pfam" id="PF01565">
    <property type="entry name" value="FAD_binding_4"/>
    <property type="match status" value="1"/>
</dbReference>
<keyword evidence="3" id="KW-0732">Signal</keyword>
<dbReference type="PROSITE" id="PS51387">
    <property type="entry name" value="FAD_PCMH"/>
    <property type="match status" value="1"/>
</dbReference>